<name>A0A804PP46_MAIZE</name>
<evidence type="ECO:0000313" key="1">
    <source>
        <dbReference type="EnsemblPlants" id="Zm00001eb257100_P001"/>
    </source>
</evidence>
<reference evidence="1" key="3">
    <citation type="submission" date="2021-05" db="UniProtKB">
        <authorList>
            <consortium name="EnsemblPlants"/>
        </authorList>
    </citation>
    <scope>IDENTIFICATION</scope>
    <source>
        <strain evidence="1">cv. B73</strain>
    </source>
</reference>
<accession>A0A804PP46</accession>
<organism evidence="1 2">
    <name type="scientific">Zea mays</name>
    <name type="common">Maize</name>
    <dbReference type="NCBI Taxonomy" id="4577"/>
    <lineage>
        <taxon>Eukaryota</taxon>
        <taxon>Viridiplantae</taxon>
        <taxon>Streptophyta</taxon>
        <taxon>Embryophyta</taxon>
        <taxon>Tracheophyta</taxon>
        <taxon>Spermatophyta</taxon>
        <taxon>Magnoliopsida</taxon>
        <taxon>Liliopsida</taxon>
        <taxon>Poales</taxon>
        <taxon>Poaceae</taxon>
        <taxon>PACMAD clade</taxon>
        <taxon>Panicoideae</taxon>
        <taxon>Andropogonodae</taxon>
        <taxon>Andropogoneae</taxon>
        <taxon>Tripsacinae</taxon>
        <taxon>Zea</taxon>
    </lineage>
</organism>
<keyword evidence="2" id="KW-1185">Reference proteome</keyword>
<sequence length="56" mass="6566">MSRHIQLAVWNDEELSKLLGTMADRGRRRDANIHRTLQPEKANQKRDIGSIISYEF</sequence>
<dbReference type="Proteomes" id="UP000007305">
    <property type="component" value="Chromosome 5"/>
</dbReference>
<dbReference type="Gramene" id="Zm00001eb257100_T001">
    <property type="protein sequence ID" value="Zm00001eb257100_P001"/>
    <property type="gene ID" value="Zm00001eb257100"/>
</dbReference>
<dbReference type="SUPFAM" id="SSF47113">
    <property type="entry name" value="Histone-fold"/>
    <property type="match status" value="1"/>
</dbReference>
<dbReference type="InterPro" id="IPR009072">
    <property type="entry name" value="Histone-fold"/>
</dbReference>
<dbReference type="AlphaFoldDB" id="A0A804PP46"/>
<reference evidence="1" key="2">
    <citation type="submission" date="2019-07" db="EMBL/GenBank/DDBJ databases">
        <authorList>
            <person name="Seetharam A."/>
            <person name="Woodhouse M."/>
            <person name="Cannon E."/>
        </authorList>
    </citation>
    <scope>NUCLEOTIDE SEQUENCE [LARGE SCALE GENOMIC DNA]</scope>
    <source>
        <strain evidence="1">cv. B73</strain>
    </source>
</reference>
<evidence type="ECO:0000313" key="2">
    <source>
        <dbReference type="Proteomes" id="UP000007305"/>
    </source>
</evidence>
<dbReference type="EnsemblPlants" id="Zm00001eb257100_T001">
    <property type="protein sequence ID" value="Zm00001eb257100_P001"/>
    <property type="gene ID" value="Zm00001eb257100"/>
</dbReference>
<reference evidence="2" key="1">
    <citation type="journal article" date="2009" name="Science">
        <title>The B73 maize genome: complexity, diversity, and dynamics.</title>
        <authorList>
            <person name="Schnable P.S."/>
            <person name="Ware D."/>
            <person name="Fulton R.S."/>
            <person name="Stein J.C."/>
            <person name="Wei F."/>
            <person name="Pasternak S."/>
            <person name="Liang C."/>
            <person name="Zhang J."/>
            <person name="Fulton L."/>
            <person name="Graves T.A."/>
            <person name="Minx P."/>
            <person name="Reily A.D."/>
            <person name="Courtney L."/>
            <person name="Kruchowski S.S."/>
            <person name="Tomlinson C."/>
            <person name="Strong C."/>
            <person name="Delehaunty K."/>
            <person name="Fronick C."/>
            <person name="Courtney B."/>
            <person name="Rock S.M."/>
            <person name="Belter E."/>
            <person name="Du F."/>
            <person name="Kim K."/>
            <person name="Abbott R.M."/>
            <person name="Cotton M."/>
            <person name="Levy A."/>
            <person name="Marchetto P."/>
            <person name="Ochoa K."/>
            <person name="Jackson S.M."/>
            <person name="Gillam B."/>
            <person name="Chen W."/>
            <person name="Yan L."/>
            <person name="Higginbotham J."/>
            <person name="Cardenas M."/>
            <person name="Waligorski J."/>
            <person name="Applebaum E."/>
            <person name="Phelps L."/>
            <person name="Falcone J."/>
            <person name="Kanchi K."/>
            <person name="Thane T."/>
            <person name="Scimone A."/>
            <person name="Thane N."/>
            <person name="Henke J."/>
            <person name="Wang T."/>
            <person name="Ruppert J."/>
            <person name="Shah N."/>
            <person name="Rotter K."/>
            <person name="Hodges J."/>
            <person name="Ingenthron E."/>
            <person name="Cordes M."/>
            <person name="Kohlberg S."/>
            <person name="Sgro J."/>
            <person name="Delgado B."/>
            <person name="Mead K."/>
            <person name="Chinwalla A."/>
            <person name="Leonard S."/>
            <person name="Crouse K."/>
            <person name="Collura K."/>
            <person name="Kudrna D."/>
            <person name="Currie J."/>
            <person name="He R."/>
            <person name="Angelova A."/>
            <person name="Rajasekar S."/>
            <person name="Mueller T."/>
            <person name="Lomeli R."/>
            <person name="Scara G."/>
            <person name="Ko A."/>
            <person name="Delaney K."/>
            <person name="Wissotski M."/>
            <person name="Lopez G."/>
            <person name="Campos D."/>
            <person name="Braidotti M."/>
            <person name="Ashley E."/>
            <person name="Golser W."/>
            <person name="Kim H."/>
            <person name="Lee S."/>
            <person name="Lin J."/>
            <person name="Dujmic Z."/>
            <person name="Kim W."/>
            <person name="Talag J."/>
            <person name="Zuccolo A."/>
            <person name="Fan C."/>
            <person name="Sebastian A."/>
            <person name="Kramer M."/>
            <person name="Spiegel L."/>
            <person name="Nascimento L."/>
            <person name="Zutavern T."/>
            <person name="Miller B."/>
            <person name="Ambroise C."/>
            <person name="Muller S."/>
            <person name="Spooner W."/>
            <person name="Narechania A."/>
            <person name="Ren L."/>
            <person name="Wei S."/>
            <person name="Kumari S."/>
            <person name="Faga B."/>
            <person name="Levy M.J."/>
            <person name="McMahan L."/>
            <person name="Van Buren P."/>
            <person name="Vaughn M.W."/>
            <person name="Ying K."/>
            <person name="Yeh C.-T."/>
            <person name="Emrich S.J."/>
            <person name="Jia Y."/>
            <person name="Kalyanaraman A."/>
            <person name="Hsia A.-P."/>
            <person name="Barbazuk W.B."/>
            <person name="Baucom R.S."/>
            <person name="Brutnell T.P."/>
            <person name="Carpita N.C."/>
            <person name="Chaparro C."/>
            <person name="Chia J.-M."/>
            <person name="Deragon J.-M."/>
            <person name="Estill J.C."/>
            <person name="Fu Y."/>
            <person name="Jeddeloh J.A."/>
            <person name="Han Y."/>
            <person name="Lee H."/>
            <person name="Li P."/>
            <person name="Lisch D.R."/>
            <person name="Liu S."/>
            <person name="Liu Z."/>
            <person name="Nagel D.H."/>
            <person name="McCann M.C."/>
            <person name="SanMiguel P."/>
            <person name="Myers A.M."/>
            <person name="Nettleton D."/>
            <person name="Nguyen J."/>
            <person name="Penning B.W."/>
            <person name="Ponnala L."/>
            <person name="Schneider K.L."/>
            <person name="Schwartz D.C."/>
            <person name="Sharma A."/>
            <person name="Soderlund C."/>
            <person name="Springer N.M."/>
            <person name="Sun Q."/>
            <person name="Wang H."/>
            <person name="Waterman M."/>
            <person name="Westerman R."/>
            <person name="Wolfgruber T.K."/>
            <person name="Yang L."/>
            <person name="Yu Y."/>
            <person name="Zhang L."/>
            <person name="Zhou S."/>
            <person name="Zhu Q."/>
            <person name="Bennetzen J.L."/>
            <person name="Dawe R.K."/>
            <person name="Jiang J."/>
            <person name="Jiang N."/>
            <person name="Presting G.G."/>
            <person name="Wessler S.R."/>
            <person name="Aluru S."/>
            <person name="Martienssen R.A."/>
            <person name="Clifton S.W."/>
            <person name="McCombie W.R."/>
            <person name="Wing R.A."/>
            <person name="Wilson R.K."/>
        </authorList>
    </citation>
    <scope>NUCLEOTIDE SEQUENCE [LARGE SCALE GENOMIC DNA]</scope>
    <source>
        <strain evidence="2">cv. B73</strain>
    </source>
</reference>
<dbReference type="GO" id="GO:0046982">
    <property type="term" value="F:protein heterodimerization activity"/>
    <property type="evidence" value="ECO:0007669"/>
    <property type="project" value="InterPro"/>
</dbReference>
<proteinExistence type="predicted"/>
<dbReference type="InParanoid" id="A0A804PP46"/>
<protein>
    <submittedName>
        <fullName evidence="1">Uncharacterized protein</fullName>
    </submittedName>
</protein>
<dbReference type="Gene3D" id="1.10.20.10">
    <property type="entry name" value="Histone, subunit A"/>
    <property type="match status" value="1"/>
</dbReference>